<proteinExistence type="predicted"/>
<protein>
    <recommendedName>
        <fullName evidence="3">SnoaL-like domain-containing protein</fullName>
    </recommendedName>
</protein>
<evidence type="ECO:0000313" key="1">
    <source>
        <dbReference type="EMBL" id="GAM35478.1"/>
    </source>
</evidence>
<keyword evidence="2" id="KW-1185">Reference proteome</keyword>
<dbReference type="Proteomes" id="UP000053095">
    <property type="component" value="Unassembled WGS sequence"/>
</dbReference>
<evidence type="ECO:0008006" key="3">
    <source>
        <dbReference type="Google" id="ProtNLM"/>
    </source>
</evidence>
<dbReference type="SUPFAM" id="SSF54427">
    <property type="entry name" value="NTF2-like"/>
    <property type="match status" value="1"/>
</dbReference>
<dbReference type="EMBL" id="DF933813">
    <property type="protein sequence ID" value="GAM35478.1"/>
    <property type="molecule type" value="Genomic_DNA"/>
</dbReference>
<accession>A0A6V8H2E3</accession>
<name>A0A6V8H2E3_TALPI</name>
<evidence type="ECO:0000313" key="2">
    <source>
        <dbReference type="Proteomes" id="UP000053095"/>
    </source>
</evidence>
<reference evidence="2" key="1">
    <citation type="journal article" date="2015" name="Genome Announc.">
        <title>Draft genome sequence of Talaromyces cellulolyticus strain Y-94, a source of lignocellulosic biomass-degrading enzymes.</title>
        <authorList>
            <person name="Fujii T."/>
            <person name="Koike H."/>
            <person name="Sawayama S."/>
            <person name="Yano S."/>
            <person name="Inoue H."/>
        </authorList>
    </citation>
    <scope>NUCLEOTIDE SEQUENCE [LARGE SCALE GENOMIC DNA]</scope>
    <source>
        <strain evidence="2">Y-94</strain>
    </source>
</reference>
<dbReference type="InterPro" id="IPR032710">
    <property type="entry name" value="NTF2-like_dom_sf"/>
</dbReference>
<sequence length="128" mass="14142">MAITAITVCDKVETYQAALMSLFSGKPEDTEADLSKLLHPSFTQRDDTTTRDFAGFVAHISHIRQVLSPGSVELKVTQFLRDGNHLAERHTSTMKMPDGTVRKAETFQFGELAEDGRIVSIVETVKSS</sequence>
<gene>
    <name evidence="1" type="ORF">TCE0_017r03846</name>
</gene>
<dbReference type="AlphaFoldDB" id="A0A6V8H2E3"/>
<organism evidence="1 2">
    <name type="scientific">Talaromyces pinophilus</name>
    <name type="common">Penicillium pinophilum</name>
    <dbReference type="NCBI Taxonomy" id="128442"/>
    <lineage>
        <taxon>Eukaryota</taxon>
        <taxon>Fungi</taxon>
        <taxon>Dikarya</taxon>
        <taxon>Ascomycota</taxon>
        <taxon>Pezizomycotina</taxon>
        <taxon>Eurotiomycetes</taxon>
        <taxon>Eurotiomycetidae</taxon>
        <taxon>Eurotiales</taxon>
        <taxon>Trichocomaceae</taxon>
        <taxon>Talaromyces</taxon>
        <taxon>Talaromyces sect. Talaromyces</taxon>
    </lineage>
</organism>
<comment type="caution">
    <text evidence="1">The sequence shown here is derived from an EMBL/GenBank/DDBJ whole genome shotgun (WGS) entry which is preliminary data.</text>
</comment>